<organism evidence="1 2">
    <name type="scientific">Sinanodonta woodiana</name>
    <name type="common">Chinese pond mussel</name>
    <name type="synonym">Anodonta woodiana</name>
    <dbReference type="NCBI Taxonomy" id="1069815"/>
    <lineage>
        <taxon>Eukaryota</taxon>
        <taxon>Metazoa</taxon>
        <taxon>Spiralia</taxon>
        <taxon>Lophotrochozoa</taxon>
        <taxon>Mollusca</taxon>
        <taxon>Bivalvia</taxon>
        <taxon>Autobranchia</taxon>
        <taxon>Heteroconchia</taxon>
        <taxon>Palaeoheterodonta</taxon>
        <taxon>Unionida</taxon>
        <taxon>Unionoidea</taxon>
        <taxon>Unionidae</taxon>
        <taxon>Unioninae</taxon>
        <taxon>Sinanodonta</taxon>
    </lineage>
</organism>
<dbReference type="EMBL" id="JBJQND010000012">
    <property type="protein sequence ID" value="KAL3859672.1"/>
    <property type="molecule type" value="Genomic_DNA"/>
</dbReference>
<evidence type="ECO:0000313" key="2">
    <source>
        <dbReference type="Proteomes" id="UP001634394"/>
    </source>
</evidence>
<dbReference type="Proteomes" id="UP001634394">
    <property type="component" value="Unassembled WGS sequence"/>
</dbReference>
<comment type="caution">
    <text evidence="1">The sequence shown here is derived from an EMBL/GenBank/DDBJ whole genome shotgun (WGS) entry which is preliminary data.</text>
</comment>
<evidence type="ECO:0000313" key="1">
    <source>
        <dbReference type="EMBL" id="KAL3859672.1"/>
    </source>
</evidence>
<gene>
    <name evidence="1" type="ORF">ACJMK2_009880</name>
</gene>
<accession>A0ABD3VGL3</accession>
<proteinExistence type="predicted"/>
<reference evidence="1 2" key="1">
    <citation type="submission" date="2024-11" db="EMBL/GenBank/DDBJ databases">
        <title>Chromosome-level genome assembly of the freshwater bivalve Anodonta woodiana.</title>
        <authorList>
            <person name="Chen X."/>
        </authorList>
    </citation>
    <scope>NUCLEOTIDE SEQUENCE [LARGE SCALE GENOMIC DNA]</scope>
    <source>
        <strain evidence="1">MN2024</strain>
        <tissue evidence="1">Gills</tissue>
    </source>
</reference>
<name>A0ABD3VGL3_SINWO</name>
<dbReference type="AlphaFoldDB" id="A0ABD3VGL3"/>
<sequence length="458" mass="53252">MQRLVKKSRLGLSANKEKCSRIFWPKDDIALRIKNVEYKEFRGLKVPDLNLLSKSEMEVIDFTNWRNQECDSRNMVPTIIIQRDIESRLAQNKQQCFSTKKQIIDKGTSFAVEEDVYFYDTKSLDEDTKFGEFESNTDMMDSVTGSSSKDNGFLPQIFHFLSETEGVFPQQSSNNAISVQVQDEDSKPFNKLSVNDRGEERNMPVSSIRNKATSCCIGDILKHKSCLMDSNARAHYKVTQRRLKCGSRLEKQRKEMKRRENHSQLRNSTTEKYNSYLEEYLNLCHQESVILNEIATIQADIDEWQKTNRHKQAVVMKSVLLEPVSSQYSSLKVNKSLNEKYQRKQGLLFPPLPPPKPLMLSMCKSISNKSMSKRGVKTSMRQLSNRVKLAAFENMPPTCTFYSFYPLLKPLREHQRPTPAIRSDSEEKIKHRLQKYQGLLEPEYHIRPQRETALYQDT</sequence>
<protein>
    <submittedName>
        <fullName evidence="1">Uncharacterized protein</fullName>
    </submittedName>
</protein>
<keyword evidence="2" id="KW-1185">Reference proteome</keyword>